<proteinExistence type="predicted"/>
<reference evidence="1" key="1">
    <citation type="submission" date="2014-09" db="EMBL/GenBank/DDBJ databases">
        <authorList>
            <person name="Magalhaes I.L.F."/>
            <person name="Oliveira U."/>
            <person name="Santos F.R."/>
            <person name="Vidigal T.H.D.A."/>
            <person name="Brescovit A.D."/>
            <person name="Santos A.J."/>
        </authorList>
    </citation>
    <scope>NUCLEOTIDE SEQUENCE</scope>
    <source>
        <tissue evidence="1">Shoot tissue taken approximately 20 cm above the soil surface</tissue>
    </source>
</reference>
<sequence>MMDKRKKCSLYSDVLLGEDASHAQDWICECDEEVDPTTGLSYDVIDEAMRAT</sequence>
<name>A0A0A8Z895_ARUDO</name>
<organism evidence="1">
    <name type="scientific">Arundo donax</name>
    <name type="common">Giant reed</name>
    <name type="synonym">Donax arundinaceus</name>
    <dbReference type="NCBI Taxonomy" id="35708"/>
    <lineage>
        <taxon>Eukaryota</taxon>
        <taxon>Viridiplantae</taxon>
        <taxon>Streptophyta</taxon>
        <taxon>Embryophyta</taxon>
        <taxon>Tracheophyta</taxon>
        <taxon>Spermatophyta</taxon>
        <taxon>Magnoliopsida</taxon>
        <taxon>Liliopsida</taxon>
        <taxon>Poales</taxon>
        <taxon>Poaceae</taxon>
        <taxon>PACMAD clade</taxon>
        <taxon>Arundinoideae</taxon>
        <taxon>Arundineae</taxon>
        <taxon>Arundo</taxon>
    </lineage>
</organism>
<accession>A0A0A8Z895</accession>
<reference evidence="1" key="2">
    <citation type="journal article" date="2015" name="Data Brief">
        <title>Shoot transcriptome of the giant reed, Arundo donax.</title>
        <authorList>
            <person name="Barrero R.A."/>
            <person name="Guerrero F.D."/>
            <person name="Moolhuijzen P."/>
            <person name="Goolsby J.A."/>
            <person name="Tidwell J."/>
            <person name="Bellgard S.E."/>
            <person name="Bellgard M.I."/>
        </authorList>
    </citation>
    <scope>NUCLEOTIDE SEQUENCE</scope>
    <source>
        <tissue evidence="1">Shoot tissue taken approximately 20 cm above the soil surface</tissue>
    </source>
</reference>
<protein>
    <submittedName>
        <fullName evidence="1">Uncharacterized protein</fullName>
    </submittedName>
</protein>
<evidence type="ECO:0000313" key="1">
    <source>
        <dbReference type="EMBL" id="JAD35026.1"/>
    </source>
</evidence>
<dbReference type="AlphaFoldDB" id="A0A0A8Z895"/>
<dbReference type="EMBL" id="GBRH01262869">
    <property type="protein sequence ID" value="JAD35026.1"/>
    <property type="molecule type" value="Transcribed_RNA"/>
</dbReference>